<keyword evidence="3" id="KW-0256">Endoplasmic reticulum</keyword>
<accession>A0A3M7MBC0</accession>
<evidence type="ECO:0000313" key="9">
    <source>
        <dbReference type="EMBL" id="RMZ71738.1"/>
    </source>
</evidence>
<keyword evidence="2 7" id="KW-0732">Signal</keyword>
<feature type="coiled-coil region" evidence="5">
    <location>
        <begin position="169"/>
        <end position="221"/>
    </location>
</feature>
<keyword evidence="10" id="KW-1185">Reference proteome</keyword>
<sequence length="879" mass="96332">MKMGRKHVSSLAFLLPILARTVDAASDPARPRVAKYYKDAETFTCISNPSIVLPVARLNDDYCDCPDGSDEPGTAACAYLSPLSPPQPLSFTAKDVNATPALPGFYCKNKGHRPSYMPFTNVNDGACDYEVCCDGSDEYEHVGGIKCEDRCATIGKEWRKADEARQKSLGAAKQRRKELIAEAGRMRKEVEDRIETLKTQIEGATLKVQGLTKSLAEIERAERGKVVKGSGKGGKVTVLAGLAKGRIQELTDNVVRVRSERDAAQARVEELEGMLKRFKEEYNPNFNDEGVKRAVQAWENYAAQERPGPNDTLDRDLDDILNPESESAIDWDEFEAVDESDVELLYQFEQYLPESVRDWVDSKLRDLRVMLIENGMLADTSNPDTPEPKAVTDAKSQLNSAQQELDNDKSELTRHEEDLTKDYGPDSIFRALKDRCTSTDSGEYTYEHCFLDKTTQKSLKGGGHTGMGNFARIESITVDDMLPADGRGLGSGERIALRYENGQHCWNGPNRSTLVILACAEKDEIWKIVEEEKCVYRMEVGTPAVCGIEVQKAVPEHTELTITLSDAFWKSKKGGNICLISAKHAYTGALIDLTKTTQALLLHYQSSLAAASKDATSASETAATTEIADPLDVIKASTTLLKSHTTTLSLLLVTPPLTPSAIIAKIGQVSSGPLSGMVTAASYVPRDGQKGDVGNIMRTEVRAQVRRLLGSWGDLLAIILKIAEKKKNAPTESDKQDVLSATGVVWEACDALLKLCADGVVGLVLKMVGMLYQALVKRRLKTYPATPTLDPTATTTNGMSSSRSKKLDDLMGILKTVPETVDDIAGAFYDLDEDEAKQTLDKCCAQAKSAIDLVRQSWTGEDDEFTAWSTKWSSALETT</sequence>
<feature type="domain" description="MRH" evidence="8">
    <location>
        <begin position="434"/>
        <end position="548"/>
    </location>
</feature>
<evidence type="ECO:0000256" key="3">
    <source>
        <dbReference type="ARBA" id="ARBA00022824"/>
    </source>
</evidence>
<dbReference type="EMBL" id="KE747827">
    <property type="protein sequence ID" value="RMZ71738.1"/>
    <property type="molecule type" value="Genomic_DNA"/>
</dbReference>
<feature type="region of interest" description="Disordered" evidence="6">
    <location>
        <begin position="377"/>
        <end position="419"/>
    </location>
</feature>
<dbReference type="Gene3D" id="2.70.130.10">
    <property type="entry name" value="Mannose-6-phosphate receptor binding domain"/>
    <property type="match status" value="1"/>
</dbReference>
<dbReference type="Pfam" id="PF13015">
    <property type="entry name" value="PRKCSH_1"/>
    <property type="match status" value="1"/>
</dbReference>
<dbReference type="Pfam" id="PF12999">
    <property type="entry name" value="PRKCSH-like"/>
    <property type="match status" value="2"/>
</dbReference>
<dbReference type="Pfam" id="PF13324">
    <property type="entry name" value="GCIP_N"/>
    <property type="match status" value="1"/>
</dbReference>
<dbReference type="AlphaFoldDB" id="A0A3M7MBC0"/>
<reference evidence="9 10" key="1">
    <citation type="journal article" date="2014" name="PLoS ONE">
        <title>De novo Genome Assembly of the Fungal Plant Pathogen Pyrenophora semeniperda.</title>
        <authorList>
            <person name="Soliai M.M."/>
            <person name="Meyer S.E."/>
            <person name="Udall J.A."/>
            <person name="Elzinga D.E."/>
            <person name="Hermansen R.A."/>
            <person name="Bodily P.M."/>
            <person name="Hart A.A."/>
            <person name="Coleman C.E."/>
        </authorList>
    </citation>
    <scope>NUCLEOTIDE SEQUENCE [LARGE SCALE GENOMIC DNA]</scope>
    <source>
        <strain evidence="9 10">CCB06</strain>
        <tissue evidence="9">Mycelium</tissue>
    </source>
</reference>
<dbReference type="InterPro" id="IPR028146">
    <property type="entry name" value="PRKCSH_N"/>
</dbReference>
<dbReference type="PROSITE" id="PS51914">
    <property type="entry name" value="MRH"/>
    <property type="match status" value="1"/>
</dbReference>
<keyword evidence="5" id="KW-0175">Coiled coil</keyword>
<keyword evidence="4" id="KW-1015">Disulfide bond</keyword>
<dbReference type="PANTHER" id="PTHR12630">
    <property type="entry name" value="N-LINKED OLIGOSACCHARIDE PROCESSING"/>
    <property type="match status" value="1"/>
</dbReference>
<dbReference type="Proteomes" id="UP000265663">
    <property type="component" value="Unassembled WGS sequence"/>
</dbReference>
<evidence type="ECO:0000256" key="2">
    <source>
        <dbReference type="ARBA" id="ARBA00022729"/>
    </source>
</evidence>
<dbReference type="PANTHER" id="PTHR12630:SF1">
    <property type="entry name" value="GLUCOSIDASE 2 SUBUNIT BETA"/>
    <property type="match status" value="1"/>
</dbReference>
<feature type="compositionally biased region" description="Polar residues" evidence="6">
    <location>
        <begin position="394"/>
        <end position="404"/>
    </location>
</feature>
<evidence type="ECO:0000256" key="7">
    <source>
        <dbReference type="SAM" id="SignalP"/>
    </source>
</evidence>
<dbReference type="GO" id="GO:0017177">
    <property type="term" value="C:glucosidase II complex"/>
    <property type="evidence" value="ECO:0007669"/>
    <property type="project" value="TreeGrafter"/>
</dbReference>
<feature type="coiled-coil region" evidence="5">
    <location>
        <begin position="247"/>
        <end position="281"/>
    </location>
</feature>
<dbReference type="OrthoDB" id="28322at2759"/>
<name>A0A3M7MBC0_9PLEO</name>
<gene>
    <name evidence="9" type="ORF">GMOD_00006882</name>
</gene>
<evidence type="ECO:0000256" key="1">
    <source>
        <dbReference type="ARBA" id="ARBA00022387"/>
    </source>
</evidence>
<protein>
    <recommendedName>
        <fullName evidence="1">Glucosidase 2 subunit beta</fullName>
    </recommendedName>
</protein>
<evidence type="ECO:0000256" key="6">
    <source>
        <dbReference type="SAM" id="MobiDB-lite"/>
    </source>
</evidence>
<evidence type="ECO:0000259" key="8">
    <source>
        <dbReference type="PROSITE" id="PS51914"/>
    </source>
</evidence>
<evidence type="ECO:0000256" key="5">
    <source>
        <dbReference type="SAM" id="Coils"/>
    </source>
</evidence>
<organism evidence="9 10">
    <name type="scientific">Pyrenophora seminiperda CCB06</name>
    <dbReference type="NCBI Taxonomy" id="1302712"/>
    <lineage>
        <taxon>Eukaryota</taxon>
        <taxon>Fungi</taxon>
        <taxon>Dikarya</taxon>
        <taxon>Ascomycota</taxon>
        <taxon>Pezizomycotina</taxon>
        <taxon>Dothideomycetes</taxon>
        <taxon>Pleosporomycetidae</taxon>
        <taxon>Pleosporales</taxon>
        <taxon>Pleosporineae</taxon>
        <taxon>Pleosporaceae</taxon>
        <taxon>Pyrenophora</taxon>
    </lineage>
</organism>
<dbReference type="InterPro" id="IPR049317">
    <property type="entry name" value="GCIP-like_N"/>
</dbReference>
<dbReference type="SUPFAM" id="SSF50911">
    <property type="entry name" value="Mannose 6-phosphate receptor domain"/>
    <property type="match status" value="1"/>
</dbReference>
<feature type="chain" id="PRO_5018237074" description="Glucosidase 2 subunit beta" evidence="7">
    <location>
        <begin position="25"/>
        <end position="879"/>
    </location>
</feature>
<evidence type="ECO:0000313" key="10">
    <source>
        <dbReference type="Proteomes" id="UP000265663"/>
    </source>
</evidence>
<dbReference type="InterPro" id="IPR009011">
    <property type="entry name" value="Man6P_isomerase_rcpt-bd_dom_sf"/>
</dbReference>
<proteinExistence type="predicted"/>
<evidence type="ECO:0000256" key="4">
    <source>
        <dbReference type="ARBA" id="ARBA00023157"/>
    </source>
</evidence>
<feature type="signal peptide" evidence="7">
    <location>
        <begin position="1"/>
        <end position="24"/>
    </location>
</feature>
<feature type="compositionally biased region" description="Basic and acidic residues" evidence="6">
    <location>
        <begin position="406"/>
        <end position="419"/>
    </location>
</feature>
<dbReference type="Gene3D" id="1.20.1410.10">
    <property type="entry name" value="I/LWEQ domain"/>
    <property type="match status" value="1"/>
</dbReference>
<dbReference type="InterPro" id="IPR039794">
    <property type="entry name" value="Gtb1-like"/>
</dbReference>
<dbReference type="InterPro" id="IPR036607">
    <property type="entry name" value="PRKCSH"/>
</dbReference>
<dbReference type="GO" id="GO:0006491">
    <property type="term" value="P:N-glycan processing"/>
    <property type="evidence" value="ECO:0007669"/>
    <property type="project" value="TreeGrafter"/>
</dbReference>
<dbReference type="InterPro" id="IPR044865">
    <property type="entry name" value="MRH_dom"/>
</dbReference>